<dbReference type="EMBL" id="SNRW01009316">
    <property type="protein sequence ID" value="KAA6378193.1"/>
    <property type="molecule type" value="Genomic_DNA"/>
</dbReference>
<reference evidence="1 2" key="1">
    <citation type="submission" date="2019-03" db="EMBL/GenBank/DDBJ databases">
        <title>Single cell metagenomics reveals metabolic interactions within the superorganism composed of flagellate Streblomastix strix and complex community of Bacteroidetes bacteria on its surface.</title>
        <authorList>
            <person name="Treitli S.C."/>
            <person name="Kolisko M."/>
            <person name="Husnik F."/>
            <person name="Keeling P."/>
            <person name="Hampl V."/>
        </authorList>
    </citation>
    <scope>NUCLEOTIDE SEQUENCE [LARGE SCALE GENOMIC DNA]</scope>
    <source>
        <strain evidence="1">ST1C</strain>
    </source>
</reference>
<dbReference type="AlphaFoldDB" id="A0A5J4V6Y4"/>
<sequence>MYLITLWSLIKSYPPFYHVLCAVFMSLMCDGNSGIRGVHCCGCAGICGINKLCTLMIDVVLCRGLSTVYVAACSIN</sequence>
<dbReference type="Proteomes" id="UP000324800">
    <property type="component" value="Unassembled WGS sequence"/>
</dbReference>
<gene>
    <name evidence="1" type="ORF">EZS28_026280</name>
</gene>
<organism evidence="1 2">
    <name type="scientific">Streblomastix strix</name>
    <dbReference type="NCBI Taxonomy" id="222440"/>
    <lineage>
        <taxon>Eukaryota</taxon>
        <taxon>Metamonada</taxon>
        <taxon>Preaxostyla</taxon>
        <taxon>Oxymonadida</taxon>
        <taxon>Streblomastigidae</taxon>
        <taxon>Streblomastix</taxon>
    </lineage>
</organism>
<protein>
    <submittedName>
        <fullName evidence="1">Uncharacterized protein</fullName>
    </submittedName>
</protein>
<comment type="caution">
    <text evidence="1">The sequence shown here is derived from an EMBL/GenBank/DDBJ whole genome shotgun (WGS) entry which is preliminary data.</text>
</comment>
<evidence type="ECO:0000313" key="1">
    <source>
        <dbReference type="EMBL" id="KAA6378193.1"/>
    </source>
</evidence>
<name>A0A5J4V6Y4_9EUKA</name>
<accession>A0A5J4V6Y4</accession>
<evidence type="ECO:0000313" key="2">
    <source>
        <dbReference type="Proteomes" id="UP000324800"/>
    </source>
</evidence>
<proteinExistence type="predicted"/>